<evidence type="ECO:0000313" key="2">
    <source>
        <dbReference type="Proteomes" id="UP000886523"/>
    </source>
</evidence>
<sequence length="66" mass="7694">MLYCTCPTIQINPNLLKLHLSLDPPNTHIMSTLVCSDVDLLRQDLIDYYPKVEAMLPHSIDERRRE</sequence>
<accession>A0A9P6DNQ7</accession>
<keyword evidence="2" id="KW-1185">Reference proteome</keyword>
<proteinExistence type="predicted"/>
<dbReference type="AlphaFoldDB" id="A0A9P6DNQ7"/>
<gene>
    <name evidence="1" type="ORF">BS47DRAFT_1350626</name>
</gene>
<organism evidence="1 2">
    <name type="scientific">Hydnum rufescens UP504</name>
    <dbReference type="NCBI Taxonomy" id="1448309"/>
    <lineage>
        <taxon>Eukaryota</taxon>
        <taxon>Fungi</taxon>
        <taxon>Dikarya</taxon>
        <taxon>Basidiomycota</taxon>
        <taxon>Agaricomycotina</taxon>
        <taxon>Agaricomycetes</taxon>
        <taxon>Cantharellales</taxon>
        <taxon>Hydnaceae</taxon>
        <taxon>Hydnum</taxon>
    </lineage>
</organism>
<dbReference type="EMBL" id="MU129063">
    <property type="protein sequence ID" value="KAF9508192.1"/>
    <property type="molecule type" value="Genomic_DNA"/>
</dbReference>
<protein>
    <submittedName>
        <fullName evidence="1">Uncharacterized protein</fullName>
    </submittedName>
</protein>
<evidence type="ECO:0000313" key="1">
    <source>
        <dbReference type="EMBL" id="KAF9508192.1"/>
    </source>
</evidence>
<name>A0A9P6DNQ7_9AGAM</name>
<dbReference type="Proteomes" id="UP000886523">
    <property type="component" value="Unassembled WGS sequence"/>
</dbReference>
<comment type="caution">
    <text evidence="1">The sequence shown here is derived from an EMBL/GenBank/DDBJ whole genome shotgun (WGS) entry which is preliminary data.</text>
</comment>
<reference evidence="1" key="1">
    <citation type="journal article" date="2020" name="Nat. Commun.">
        <title>Large-scale genome sequencing of mycorrhizal fungi provides insights into the early evolution of symbiotic traits.</title>
        <authorList>
            <person name="Miyauchi S."/>
            <person name="Kiss E."/>
            <person name="Kuo A."/>
            <person name="Drula E."/>
            <person name="Kohler A."/>
            <person name="Sanchez-Garcia M."/>
            <person name="Morin E."/>
            <person name="Andreopoulos B."/>
            <person name="Barry K.W."/>
            <person name="Bonito G."/>
            <person name="Buee M."/>
            <person name="Carver A."/>
            <person name="Chen C."/>
            <person name="Cichocki N."/>
            <person name="Clum A."/>
            <person name="Culley D."/>
            <person name="Crous P.W."/>
            <person name="Fauchery L."/>
            <person name="Girlanda M."/>
            <person name="Hayes R.D."/>
            <person name="Keri Z."/>
            <person name="LaButti K."/>
            <person name="Lipzen A."/>
            <person name="Lombard V."/>
            <person name="Magnuson J."/>
            <person name="Maillard F."/>
            <person name="Murat C."/>
            <person name="Nolan M."/>
            <person name="Ohm R.A."/>
            <person name="Pangilinan J."/>
            <person name="Pereira M.F."/>
            <person name="Perotto S."/>
            <person name="Peter M."/>
            <person name="Pfister S."/>
            <person name="Riley R."/>
            <person name="Sitrit Y."/>
            <person name="Stielow J.B."/>
            <person name="Szollosi G."/>
            <person name="Zifcakova L."/>
            <person name="Stursova M."/>
            <person name="Spatafora J.W."/>
            <person name="Tedersoo L."/>
            <person name="Vaario L.M."/>
            <person name="Yamada A."/>
            <person name="Yan M."/>
            <person name="Wang P."/>
            <person name="Xu J."/>
            <person name="Bruns T."/>
            <person name="Baldrian P."/>
            <person name="Vilgalys R."/>
            <person name="Dunand C."/>
            <person name="Henrissat B."/>
            <person name="Grigoriev I.V."/>
            <person name="Hibbett D."/>
            <person name="Nagy L.G."/>
            <person name="Martin F.M."/>
        </authorList>
    </citation>
    <scope>NUCLEOTIDE SEQUENCE</scope>
    <source>
        <strain evidence="1">UP504</strain>
    </source>
</reference>